<evidence type="ECO:0000313" key="1">
    <source>
        <dbReference type="EMBL" id="VXD07140.1"/>
    </source>
</evidence>
<evidence type="ECO:0000313" key="2">
    <source>
        <dbReference type="Proteomes" id="UP000432350"/>
    </source>
</evidence>
<reference evidence="1 2" key="1">
    <citation type="submission" date="2019-10" db="EMBL/GenBank/DDBJ databases">
        <authorList>
            <person name="Karimi E."/>
        </authorList>
    </citation>
    <scope>NUCLEOTIDE SEQUENCE [LARGE SCALE GENOMIC DNA]</scope>
    <source>
        <strain evidence="1">Sphingobacterium sp. 8BC</strain>
    </source>
</reference>
<gene>
    <name evidence="1" type="ORF">SPHINGO8BC_80061</name>
</gene>
<proteinExistence type="predicted"/>
<dbReference type="AlphaFoldDB" id="A0A654DMF5"/>
<sequence length="42" mass="4668">MKALLSKIAFADQAGLHIFGLGEHHRKEFLDESKPVGVARHL</sequence>
<name>A0A654DMF5_SPHMU</name>
<protein>
    <submittedName>
        <fullName evidence="1">Uncharacterized protein</fullName>
    </submittedName>
</protein>
<organism evidence="1 2">
    <name type="scientific">Sphingobacterium multivorum</name>
    <dbReference type="NCBI Taxonomy" id="28454"/>
    <lineage>
        <taxon>Bacteria</taxon>
        <taxon>Pseudomonadati</taxon>
        <taxon>Bacteroidota</taxon>
        <taxon>Sphingobacteriia</taxon>
        <taxon>Sphingobacteriales</taxon>
        <taxon>Sphingobacteriaceae</taxon>
        <taxon>Sphingobacterium</taxon>
    </lineage>
</organism>
<dbReference type="EMBL" id="CABWMV010000027">
    <property type="protein sequence ID" value="VXD07140.1"/>
    <property type="molecule type" value="Genomic_DNA"/>
</dbReference>
<accession>A0A654DMF5</accession>
<dbReference type="Proteomes" id="UP000432350">
    <property type="component" value="Unassembled WGS sequence"/>
</dbReference>